<protein>
    <submittedName>
        <fullName evidence="1">Transposase</fullName>
    </submittedName>
</protein>
<proteinExistence type="predicted"/>
<dbReference type="Proteomes" id="UP000824927">
    <property type="component" value="Unassembled WGS sequence"/>
</dbReference>
<dbReference type="RefSeq" id="WP_222405148.1">
    <property type="nucleotide sequence ID" value="NZ_JAHVKP010000001.1"/>
</dbReference>
<comment type="caution">
    <text evidence="1">The sequence shown here is derived from an EMBL/GenBank/DDBJ whole genome shotgun (WGS) entry which is preliminary data.</text>
</comment>
<reference evidence="1" key="1">
    <citation type="submission" date="2021-06" db="EMBL/GenBank/DDBJ databases">
        <title>50 bacteria genomes isolated from Dapeng, Shenzhen, China.</title>
        <authorList>
            <person name="Zheng W."/>
            <person name="Yu S."/>
            <person name="Huang Y."/>
        </authorList>
    </citation>
    <scope>NUCLEOTIDE SEQUENCE</scope>
    <source>
        <strain evidence="1">DP4N28-2</strain>
    </source>
</reference>
<evidence type="ECO:0000313" key="2">
    <source>
        <dbReference type="Proteomes" id="UP000824927"/>
    </source>
</evidence>
<gene>
    <name evidence="1" type="ORF">KUV31_08015</name>
</gene>
<dbReference type="AlphaFoldDB" id="A0A9Q3S127"/>
<name>A0A9Q3S127_9SPHN</name>
<sequence>MPRIIPTDETQAHGLEDCLAMLDAVAFEPEDEASLANGAVALKRLANNRSFLGDLLIEQLKRGHRNSGIESAYGPQSIVLSRMRGRCFLRANIWPSEEESCFRASGSDAFVYGVPHDHNFSFLTAGYFGPGYGSDYYEYDYEDVAGYRGEVCDLRFVERTNLEEGKLMLYRANRDVHSQLPPESMSVSLNIMHIDPAQAWSDQYGFDLDSNAVTGVLNPTSTECFMRCAVGLGGEEAADFAEWAGREHPSDRLRLASFEARSGLVMGAERDDLWRQAELSGSLMVSREAATRRRRLEQAYQSA</sequence>
<accession>A0A9Q3S127</accession>
<dbReference type="EMBL" id="JAHVKP010000001">
    <property type="protein sequence ID" value="MBY6218285.1"/>
    <property type="molecule type" value="Genomic_DNA"/>
</dbReference>
<evidence type="ECO:0000313" key="1">
    <source>
        <dbReference type="EMBL" id="MBY6218285.1"/>
    </source>
</evidence>
<organism evidence="1 2">
    <name type="scientific">Qipengyuania aquimaris</name>
    <dbReference type="NCBI Taxonomy" id="255984"/>
    <lineage>
        <taxon>Bacteria</taxon>
        <taxon>Pseudomonadati</taxon>
        <taxon>Pseudomonadota</taxon>
        <taxon>Alphaproteobacteria</taxon>
        <taxon>Sphingomonadales</taxon>
        <taxon>Erythrobacteraceae</taxon>
        <taxon>Qipengyuania</taxon>
    </lineage>
</organism>